<organism evidence="2 3">
    <name type="scientific">Ruthenibacterium lactatiformans</name>
    <dbReference type="NCBI Taxonomy" id="1550024"/>
    <lineage>
        <taxon>Bacteria</taxon>
        <taxon>Bacillati</taxon>
        <taxon>Bacillota</taxon>
        <taxon>Clostridia</taxon>
        <taxon>Eubacteriales</taxon>
        <taxon>Oscillospiraceae</taxon>
        <taxon>Ruthenibacterium</taxon>
    </lineage>
</organism>
<keyword evidence="3" id="KW-1185">Reference proteome</keyword>
<gene>
    <name evidence="2" type="ORF">TQ39_05900</name>
</gene>
<evidence type="ECO:0000313" key="2">
    <source>
        <dbReference type="EMBL" id="KJF40446.1"/>
    </source>
</evidence>
<feature type="compositionally biased region" description="Basic and acidic residues" evidence="1">
    <location>
        <begin position="223"/>
        <end position="232"/>
    </location>
</feature>
<dbReference type="GeneID" id="42856155"/>
<name>A0A0D8J1M4_9FIRM</name>
<comment type="caution">
    <text evidence="2">The sequence shown here is derived from an EMBL/GenBank/DDBJ whole genome shotgun (WGS) entry which is preliminary data.</text>
</comment>
<sequence length="584" mass="65755">MALTPDEIDGLRELILAVYGPVTEELLRDLCRCITAAGQISSGDEYKLLLAKSLAGADDVIADTLRRQTDLTDDAVEQLMRWAAEKTAPLEENESLRNIAEAYVKVTRKEVANVLGQLAAADVDGRVYPIKDVYRRTMDYVFREVSSGTKTPEEAVRRATLRLWQRGIRTVDRSDGRTFSVEFMAQRAIMAKMGEMTTAINEKHHDDGGCDGWEISAHSASAPDHEPYQGRQYSDKEYKRLNSRLQRRIGTLSCKHIAWPIKLGVDSPQWTNEQLAEMARENAKGVTYEGRHYTQYEATQQQKALENSIRQCKDRIAAAQEEGKLGSGELRSSRILLRQLNAEYKRFSAAAGLRTAPERLRAAGLGRALRPDGTLEMPRPAGTLTGSGGKLDVEEARKSYSAYLDTLTDAPEKNMVWLRYFTEKNPTEYMEDGTLDAPFAYDPVEDRILYNPRHPQFSTTDFEMANTHELAHRTDVLNAQGYKNKAFVDAISDASKAVLDNAEGFQRVAQAVRSDLMKDILSALSSGRLDTGFGHKAEYWAKNSEAVPLEIFAELFTMETRNDSDLFFVKKLFPGLWKEYQKLF</sequence>
<dbReference type="InterPro" id="IPR009319">
    <property type="entry name" value="Phage_A118_VSP1"/>
</dbReference>
<reference evidence="2" key="1">
    <citation type="submission" date="2015-02" db="EMBL/GenBank/DDBJ databases">
        <title>A novel member of the family Ruminococcaceae isolated from human feces.</title>
        <authorList>
            <person name="Shkoporov A.N."/>
            <person name="Chaplin A.V."/>
            <person name="Motuzova O.V."/>
            <person name="Kafarskaia L.I."/>
            <person name="Khokhlova E.V."/>
            <person name="Efimov B.A."/>
        </authorList>
    </citation>
    <scope>NUCLEOTIDE SEQUENCE [LARGE SCALE GENOMIC DNA]</scope>
    <source>
        <strain evidence="2">585-1</strain>
    </source>
</reference>
<dbReference type="Proteomes" id="UP000032483">
    <property type="component" value="Unassembled WGS sequence"/>
</dbReference>
<dbReference type="EMBL" id="JXXK01000006">
    <property type="protein sequence ID" value="KJF40446.1"/>
    <property type="molecule type" value="Genomic_DNA"/>
</dbReference>
<dbReference type="Pfam" id="PF06152">
    <property type="entry name" value="Phage_min_cap2"/>
    <property type="match status" value="1"/>
</dbReference>
<accession>A0A0D8J1M4</accession>
<protein>
    <submittedName>
        <fullName evidence="2">Uncharacterized protein</fullName>
    </submittedName>
</protein>
<dbReference type="RefSeq" id="WP_050004871.1">
    <property type="nucleotide sequence ID" value="NZ_JXXK01000006.1"/>
</dbReference>
<evidence type="ECO:0000256" key="1">
    <source>
        <dbReference type="SAM" id="MobiDB-lite"/>
    </source>
</evidence>
<dbReference type="AlphaFoldDB" id="A0A0D8J1M4"/>
<dbReference type="GO" id="GO:0005198">
    <property type="term" value="F:structural molecule activity"/>
    <property type="evidence" value="ECO:0007669"/>
    <property type="project" value="InterPro"/>
</dbReference>
<proteinExistence type="predicted"/>
<evidence type="ECO:0000313" key="3">
    <source>
        <dbReference type="Proteomes" id="UP000032483"/>
    </source>
</evidence>
<feature type="region of interest" description="Disordered" evidence="1">
    <location>
        <begin position="205"/>
        <end position="232"/>
    </location>
</feature>